<accession>A0A6J4SRJ1</accession>
<reference evidence="2" key="1">
    <citation type="submission" date="2020-02" db="EMBL/GenBank/DDBJ databases">
        <authorList>
            <person name="Meier V. D."/>
        </authorList>
    </citation>
    <scope>NUCLEOTIDE SEQUENCE</scope>
    <source>
        <strain evidence="2">AVDCRST_MAG05</strain>
    </source>
</reference>
<evidence type="ECO:0000313" key="2">
    <source>
        <dbReference type="EMBL" id="CAA9503330.1"/>
    </source>
</evidence>
<protein>
    <submittedName>
        <fullName evidence="2">Uncharacterized protein</fullName>
    </submittedName>
</protein>
<dbReference type="EMBL" id="CADCVM010000282">
    <property type="protein sequence ID" value="CAA9503330.1"/>
    <property type="molecule type" value="Genomic_DNA"/>
</dbReference>
<evidence type="ECO:0000256" key="1">
    <source>
        <dbReference type="SAM" id="MobiDB-lite"/>
    </source>
</evidence>
<dbReference type="Gene3D" id="3.90.180.10">
    <property type="entry name" value="Medium-chain alcohol dehydrogenases, catalytic domain"/>
    <property type="match status" value="1"/>
</dbReference>
<feature type="compositionally biased region" description="Basic and acidic residues" evidence="1">
    <location>
        <begin position="103"/>
        <end position="112"/>
    </location>
</feature>
<dbReference type="AlphaFoldDB" id="A0A6J4SRJ1"/>
<feature type="region of interest" description="Disordered" evidence="1">
    <location>
        <begin position="75"/>
        <end position="112"/>
    </location>
</feature>
<proteinExistence type="predicted"/>
<gene>
    <name evidence="2" type="ORF">AVDCRST_MAG05-2574</name>
</gene>
<organism evidence="2">
    <name type="scientific">uncultured Rubrobacteraceae bacterium</name>
    <dbReference type="NCBI Taxonomy" id="349277"/>
    <lineage>
        <taxon>Bacteria</taxon>
        <taxon>Bacillati</taxon>
        <taxon>Actinomycetota</taxon>
        <taxon>Rubrobacteria</taxon>
        <taxon>Rubrobacterales</taxon>
        <taxon>Rubrobacteraceae</taxon>
        <taxon>environmental samples</taxon>
    </lineage>
</organism>
<name>A0A6J4SRJ1_9ACTN</name>
<sequence>MIETKPTPIRKETMKAVVQDAYGLPAALELRDIARPEVGDDQVLVRVRAAGVNPADWAIMSGLPYIARPVYGLRTSSRRRTRTARPSSLRLTARSGPTPKANPSERDVEGWD</sequence>
<dbReference type="InterPro" id="IPR011032">
    <property type="entry name" value="GroES-like_sf"/>
</dbReference>
<dbReference type="SUPFAM" id="SSF50129">
    <property type="entry name" value="GroES-like"/>
    <property type="match status" value="1"/>
</dbReference>